<evidence type="ECO:0000256" key="3">
    <source>
        <dbReference type="ARBA" id="ARBA00022692"/>
    </source>
</evidence>
<comment type="subcellular location">
    <subcellularLocation>
        <location evidence="1">Membrane</location>
        <topology evidence="1">Multi-pass membrane protein</topology>
    </subcellularLocation>
</comment>
<dbReference type="CDD" id="cd10336">
    <property type="entry name" value="SLC6sbd_Tyt1-Like"/>
    <property type="match status" value="1"/>
</dbReference>
<dbReference type="PANTHER" id="PTHR42948:SF1">
    <property type="entry name" value="TRANSPORTER"/>
    <property type="match status" value="1"/>
</dbReference>
<keyword evidence="4 6" id="KW-1133">Transmembrane helix</keyword>
<feature type="transmembrane region" description="Helical" evidence="6">
    <location>
        <begin position="136"/>
        <end position="155"/>
    </location>
</feature>
<feature type="transmembrane region" description="Helical" evidence="6">
    <location>
        <begin position="434"/>
        <end position="461"/>
    </location>
</feature>
<dbReference type="Pfam" id="PF00209">
    <property type="entry name" value="SNF"/>
    <property type="match status" value="2"/>
</dbReference>
<sequence>MTTFSKIGFIMATLGSSIGLGHIWRFPTMAGQNGGAVFIILFVFISVTIGVSMLVAEMLMGNRTHKNAQDAFYELDETKHKRWHYAGLTVIGGPLILTFYGVVLGWVCYYLAFVSFHLPSNMEESKVVFGALTQNFWAQILSFGVVMALTAYFVARGVKSGIEKLNFILMPLLFVIFIGLLIYAISMDSFGKSVNFMFASGFDFNSIQDQGFIESSKQLFSFLFNKITPSVLVDSMGQVFFSLSLGIGIVITYAAFTQKNQNLFHAALWVLIPGIVISIIAGLTIFTFVFEYGSASDVGSKTGLVFITLPVMFEKMGTAGIIICILFMIGLGFAGLSSTISLLEPSIKWLEDKTGKNRVFLSWSLSVLIFIVGSVLILSLNESHKELQIVGKSLFEWVDWISANVIMTFGGIAACVFVGYAIKKEHLREWTKGYFGPVMFAFWLFAIRILAPFMVFAIFVYERG</sequence>
<keyword evidence="2" id="KW-0813">Transport</keyword>
<evidence type="ECO:0000313" key="7">
    <source>
        <dbReference type="EMBL" id="RDU67177.1"/>
    </source>
</evidence>
<feature type="transmembrane region" description="Helical" evidence="6">
    <location>
        <begin position="400"/>
        <end position="422"/>
    </location>
</feature>
<evidence type="ECO:0000256" key="6">
    <source>
        <dbReference type="SAM" id="Phobius"/>
    </source>
</evidence>
<name>A0A3D8IPF5_9HELI</name>
<dbReference type="OrthoDB" id="9762833at2"/>
<comment type="caution">
    <text evidence="7">The sequence shown here is derived from an EMBL/GenBank/DDBJ whole genome shotgun (WGS) entry which is preliminary data.</text>
</comment>
<dbReference type="SUPFAM" id="SSF161070">
    <property type="entry name" value="SNF-like"/>
    <property type="match status" value="1"/>
</dbReference>
<dbReference type="InterPro" id="IPR000175">
    <property type="entry name" value="Na/ntran_symport"/>
</dbReference>
<evidence type="ECO:0000256" key="2">
    <source>
        <dbReference type="ARBA" id="ARBA00022448"/>
    </source>
</evidence>
<evidence type="ECO:0000313" key="8">
    <source>
        <dbReference type="Proteomes" id="UP000256514"/>
    </source>
</evidence>
<reference evidence="7 8" key="1">
    <citation type="submission" date="2018-04" db="EMBL/GenBank/DDBJ databases">
        <title>Novel Campyloabacter and Helicobacter Species and Strains.</title>
        <authorList>
            <person name="Mannion A.J."/>
            <person name="Shen Z."/>
            <person name="Fox J.G."/>
        </authorList>
    </citation>
    <scope>NUCLEOTIDE SEQUENCE [LARGE SCALE GENOMIC DNA]</scope>
    <source>
        <strain evidence="7 8">MIT 12-6600</strain>
    </source>
</reference>
<gene>
    <name evidence="7" type="ORF">CQA54_04050</name>
</gene>
<feature type="transmembrane region" description="Helical" evidence="6">
    <location>
        <begin position="239"/>
        <end position="256"/>
    </location>
</feature>
<protein>
    <submittedName>
        <fullName evidence="7">Sodium-and chloride-dependent transporter</fullName>
    </submittedName>
</protein>
<feature type="transmembrane region" description="Helical" evidence="6">
    <location>
        <begin position="268"/>
        <end position="290"/>
    </location>
</feature>
<proteinExistence type="predicted"/>
<evidence type="ECO:0000256" key="4">
    <source>
        <dbReference type="ARBA" id="ARBA00022989"/>
    </source>
</evidence>
<feature type="transmembrane region" description="Helical" evidence="6">
    <location>
        <begin position="85"/>
        <end position="116"/>
    </location>
</feature>
<dbReference type="PRINTS" id="PR00176">
    <property type="entry name" value="NANEUSMPORT"/>
</dbReference>
<organism evidence="7 8">
    <name type="scientific">Helicobacter equorum</name>
    <dbReference type="NCBI Taxonomy" id="361872"/>
    <lineage>
        <taxon>Bacteria</taxon>
        <taxon>Pseudomonadati</taxon>
        <taxon>Campylobacterota</taxon>
        <taxon>Epsilonproteobacteria</taxon>
        <taxon>Campylobacterales</taxon>
        <taxon>Helicobacteraceae</taxon>
        <taxon>Helicobacter</taxon>
    </lineage>
</organism>
<evidence type="ECO:0000256" key="5">
    <source>
        <dbReference type="ARBA" id="ARBA00023136"/>
    </source>
</evidence>
<feature type="transmembrane region" description="Helical" evidence="6">
    <location>
        <begin position="36"/>
        <end position="56"/>
    </location>
</feature>
<dbReference type="RefSeq" id="WP_115570911.1">
    <property type="nucleotide sequence ID" value="NZ_NXLT01000003.1"/>
</dbReference>
<keyword evidence="8" id="KW-1185">Reference proteome</keyword>
<dbReference type="InterPro" id="IPR037272">
    <property type="entry name" value="SNS_sf"/>
</dbReference>
<keyword evidence="3 6" id="KW-0812">Transmembrane</keyword>
<dbReference type="NCBIfam" id="NF037979">
    <property type="entry name" value="Na_transp"/>
    <property type="match status" value="1"/>
</dbReference>
<dbReference type="AlphaFoldDB" id="A0A3D8IPF5"/>
<dbReference type="Proteomes" id="UP000256514">
    <property type="component" value="Unassembled WGS sequence"/>
</dbReference>
<feature type="transmembrane region" description="Helical" evidence="6">
    <location>
        <begin position="360"/>
        <end position="380"/>
    </location>
</feature>
<dbReference type="PROSITE" id="PS50267">
    <property type="entry name" value="NA_NEUROTRAN_SYMP_3"/>
    <property type="match status" value="1"/>
</dbReference>
<feature type="transmembrane region" description="Helical" evidence="6">
    <location>
        <begin position="7"/>
        <end position="24"/>
    </location>
</feature>
<keyword evidence="5 6" id="KW-0472">Membrane</keyword>
<dbReference type="GO" id="GO:0016020">
    <property type="term" value="C:membrane"/>
    <property type="evidence" value="ECO:0007669"/>
    <property type="project" value="UniProtKB-SubCell"/>
</dbReference>
<feature type="transmembrane region" description="Helical" evidence="6">
    <location>
        <begin position="167"/>
        <end position="186"/>
    </location>
</feature>
<dbReference type="InterPro" id="IPR047218">
    <property type="entry name" value="YocR/YhdH-like"/>
</dbReference>
<dbReference type="PANTHER" id="PTHR42948">
    <property type="entry name" value="TRANSPORTER"/>
    <property type="match status" value="1"/>
</dbReference>
<accession>A0A3D8IPF5</accession>
<dbReference type="EMBL" id="NXLT01000003">
    <property type="protein sequence ID" value="RDU67177.1"/>
    <property type="molecule type" value="Genomic_DNA"/>
</dbReference>
<feature type="transmembrane region" description="Helical" evidence="6">
    <location>
        <begin position="319"/>
        <end position="340"/>
    </location>
</feature>
<evidence type="ECO:0000256" key="1">
    <source>
        <dbReference type="ARBA" id="ARBA00004141"/>
    </source>
</evidence>